<keyword evidence="1" id="KW-0472">Membrane</keyword>
<sequence>MEWAISPYWVLWASSATITTSLSILSSNLSNLLIIEKIYDFDLSEIFHFSSVLFLIKHSSGNLPRILHDLKLLNICLSKSCLSTMITKAISSPLLIASFLAFSVKNNIEKLLPLPWVCQKVPILPSFSFLLFQLSKARFTPKNWWFRAIIFINFLILPLFWLVSSSPSTKLSWKIVKFLSKSKKLFFSQVPFKSISIVFSSPESSSFILCQW</sequence>
<dbReference type="Proteomes" id="UP000007484">
    <property type="component" value="Chromosome"/>
</dbReference>
<feature type="transmembrane region" description="Helical" evidence="1">
    <location>
        <begin position="6"/>
        <end position="25"/>
    </location>
</feature>
<dbReference type="KEGG" id="mss:MSU_0819"/>
<proteinExistence type="predicted"/>
<dbReference type="EMBL" id="CP002525">
    <property type="protein sequence ID" value="ADX98340.1"/>
    <property type="molecule type" value="Genomic_DNA"/>
</dbReference>
<reference evidence="2 3" key="1">
    <citation type="journal article" date="2011" name="J. Bacteriol.">
        <title>Complete genome sequences of two hemotropic Mycoplasmas, Mycoplasma haemofelis strain Ohio2 and Mycoplasma suis strain Illinois.</title>
        <authorList>
            <person name="Messick J.B."/>
            <person name="Santos A.P."/>
            <person name="Guimaraes A.M."/>
        </authorList>
    </citation>
    <scope>NUCLEOTIDE SEQUENCE [LARGE SCALE GENOMIC DNA]</scope>
    <source>
        <strain evidence="2 3">Illinois</strain>
    </source>
</reference>
<dbReference type="AlphaFoldDB" id="F0QS70"/>
<evidence type="ECO:0000256" key="1">
    <source>
        <dbReference type="SAM" id="Phobius"/>
    </source>
</evidence>
<name>F0QS70_MYCSL</name>
<accession>F0QS70</accession>
<organism evidence="2 3">
    <name type="scientific">Mycoplasma suis (strain Illinois)</name>
    <dbReference type="NCBI Taxonomy" id="768700"/>
    <lineage>
        <taxon>Bacteria</taxon>
        <taxon>Bacillati</taxon>
        <taxon>Mycoplasmatota</taxon>
        <taxon>Mollicutes</taxon>
        <taxon>Mycoplasmataceae</taxon>
        <taxon>Mycoplasma</taxon>
    </lineage>
</organism>
<keyword evidence="3" id="KW-1185">Reference proteome</keyword>
<dbReference type="HOGENOM" id="CLU_1298649_0_0_14"/>
<evidence type="ECO:0000313" key="2">
    <source>
        <dbReference type="EMBL" id="ADX98340.1"/>
    </source>
</evidence>
<protein>
    <submittedName>
        <fullName evidence="2">Uncharacterized protein</fullName>
    </submittedName>
</protein>
<keyword evidence="1" id="KW-1133">Transmembrane helix</keyword>
<feature type="transmembrane region" description="Helical" evidence="1">
    <location>
        <begin position="144"/>
        <end position="163"/>
    </location>
</feature>
<evidence type="ECO:0000313" key="3">
    <source>
        <dbReference type="Proteomes" id="UP000007484"/>
    </source>
</evidence>
<keyword evidence="1" id="KW-0812">Transmembrane</keyword>
<gene>
    <name evidence="2" type="ordered locus">MSU_0819</name>
</gene>